<proteinExistence type="predicted"/>
<evidence type="ECO:0000256" key="1">
    <source>
        <dbReference type="SAM" id="MobiDB-lite"/>
    </source>
</evidence>
<gene>
    <name evidence="2" type="ORF">VP01_2887g4</name>
</gene>
<dbReference type="Proteomes" id="UP000037035">
    <property type="component" value="Unassembled WGS sequence"/>
</dbReference>
<evidence type="ECO:0000313" key="2">
    <source>
        <dbReference type="EMBL" id="KNZ54675.1"/>
    </source>
</evidence>
<feature type="region of interest" description="Disordered" evidence="1">
    <location>
        <begin position="1"/>
        <end position="43"/>
    </location>
</feature>
<evidence type="ECO:0000313" key="3">
    <source>
        <dbReference type="Proteomes" id="UP000037035"/>
    </source>
</evidence>
<accession>A0A0L6V3I3</accession>
<comment type="caution">
    <text evidence="2">The sequence shown here is derived from an EMBL/GenBank/DDBJ whole genome shotgun (WGS) entry which is preliminary data.</text>
</comment>
<dbReference type="EMBL" id="LAVV01007820">
    <property type="protein sequence ID" value="KNZ54675.1"/>
    <property type="molecule type" value="Genomic_DNA"/>
</dbReference>
<reference evidence="2 3" key="1">
    <citation type="submission" date="2015-08" db="EMBL/GenBank/DDBJ databases">
        <title>Next Generation Sequencing and Analysis of the Genome of Puccinia sorghi L Schw, the Causal Agent of Maize Common Rust.</title>
        <authorList>
            <person name="Rochi L."/>
            <person name="Burguener G."/>
            <person name="Darino M."/>
            <person name="Turjanski A."/>
            <person name="Kreff E."/>
            <person name="Dieguez M.J."/>
            <person name="Sacco F."/>
        </authorList>
    </citation>
    <scope>NUCLEOTIDE SEQUENCE [LARGE SCALE GENOMIC DNA]</scope>
    <source>
        <strain evidence="2 3">RO10H11247</strain>
    </source>
</reference>
<feature type="region of interest" description="Disordered" evidence="1">
    <location>
        <begin position="64"/>
        <end position="94"/>
    </location>
</feature>
<dbReference type="AlphaFoldDB" id="A0A0L6V3I3"/>
<feature type="compositionally biased region" description="Basic and acidic residues" evidence="1">
    <location>
        <begin position="23"/>
        <end position="34"/>
    </location>
</feature>
<protein>
    <submittedName>
        <fullName evidence="2">Uncharacterized protein</fullName>
    </submittedName>
</protein>
<name>A0A0L6V3I3_9BASI</name>
<dbReference type="VEuPathDB" id="FungiDB:VP01_2887g4"/>
<sequence length="178" mass="19683">MPHPKLINNRNRPGWGGAFSQDHCQHTGDTKNKDITPSNPPNSPAFAFETWAKHFATYAGHPSPINWPSSPHDPPNSATSPLPIGHPPAPASHLPPLMGYPTPGGNVRQLLVLVCHLLHQLPKRSILMTLDDLGITHFSAFRNFKSCELEESGIKKDHKLSLISCLNQFELHLKTHQP</sequence>
<keyword evidence="3" id="KW-1185">Reference proteome</keyword>
<organism evidence="2 3">
    <name type="scientific">Puccinia sorghi</name>
    <dbReference type="NCBI Taxonomy" id="27349"/>
    <lineage>
        <taxon>Eukaryota</taxon>
        <taxon>Fungi</taxon>
        <taxon>Dikarya</taxon>
        <taxon>Basidiomycota</taxon>
        <taxon>Pucciniomycotina</taxon>
        <taxon>Pucciniomycetes</taxon>
        <taxon>Pucciniales</taxon>
        <taxon>Pucciniaceae</taxon>
        <taxon>Puccinia</taxon>
    </lineage>
</organism>